<sequence>MRRIIYNIIVIGCVAASFLTACTKECDFPDEQAGSDGNSITLNISSGKLSVSRAVTAEGVEVAVSHLDVLIFDNTDAKTKVWSERVQAADKTGQITLAAKRESFDANENYWVYLIANSTRTEENFRNLADL</sequence>
<feature type="non-terminal residue" evidence="2">
    <location>
        <position position="131"/>
    </location>
</feature>
<name>A0A921LB21_9BACT</name>
<reference evidence="2" key="2">
    <citation type="submission" date="2021-09" db="EMBL/GenBank/DDBJ databases">
        <authorList>
            <person name="Gilroy R."/>
        </authorList>
    </citation>
    <scope>NUCLEOTIDE SEQUENCE</scope>
    <source>
        <strain evidence="2">CHK55-1828</strain>
    </source>
</reference>
<feature type="chain" id="PRO_5037885140" evidence="1">
    <location>
        <begin position="22"/>
        <end position="131"/>
    </location>
</feature>
<proteinExistence type="predicted"/>
<reference evidence="2" key="1">
    <citation type="journal article" date="2021" name="PeerJ">
        <title>Extensive microbial diversity within the chicken gut microbiome revealed by metagenomics and culture.</title>
        <authorList>
            <person name="Gilroy R."/>
            <person name="Ravi A."/>
            <person name="Getino M."/>
            <person name="Pursley I."/>
            <person name="Horton D.L."/>
            <person name="Alikhan N.F."/>
            <person name="Baker D."/>
            <person name="Gharbi K."/>
            <person name="Hall N."/>
            <person name="Watson M."/>
            <person name="Adriaenssens E.M."/>
            <person name="Foster-Nyarko E."/>
            <person name="Jarju S."/>
            <person name="Secka A."/>
            <person name="Antonio M."/>
            <person name="Oren A."/>
            <person name="Chaudhuri R.R."/>
            <person name="La Ragione R."/>
            <person name="Hildebrand F."/>
            <person name="Pallen M.J."/>
        </authorList>
    </citation>
    <scope>NUCLEOTIDE SEQUENCE</scope>
    <source>
        <strain evidence="2">CHK55-1828</strain>
    </source>
</reference>
<evidence type="ECO:0000256" key="1">
    <source>
        <dbReference type="SAM" id="SignalP"/>
    </source>
</evidence>
<dbReference type="EMBL" id="DYVX01000025">
    <property type="protein sequence ID" value="HJF91346.1"/>
    <property type="molecule type" value="Genomic_DNA"/>
</dbReference>
<gene>
    <name evidence="2" type="ORF">K8W02_03040</name>
</gene>
<dbReference type="PROSITE" id="PS51257">
    <property type="entry name" value="PROKAR_LIPOPROTEIN"/>
    <property type="match status" value="1"/>
</dbReference>
<evidence type="ECO:0000313" key="3">
    <source>
        <dbReference type="Proteomes" id="UP000717835"/>
    </source>
</evidence>
<dbReference type="Proteomes" id="UP000717835">
    <property type="component" value="Unassembled WGS sequence"/>
</dbReference>
<dbReference type="AlphaFoldDB" id="A0A921LB21"/>
<evidence type="ECO:0000313" key="2">
    <source>
        <dbReference type="EMBL" id="HJF91346.1"/>
    </source>
</evidence>
<accession>A0A921LB21</accession>
<feature type="signal peptide" evidence="1">
    <location>
        <begin position="1"/>
        <end position="21"/>
    </location>
</feature>
<comment type="caution">
    <text evidence="2">The sequence shown here is derived from an EMBL/GenBank/DDBJ whole genome shotgun (WGS) entry which is preliminary data.</text>
</comment>
<organism evidence="2 3">
    <name type="scientific">Mediterranea massiliensis</name>
    <dbReference type="NCBI Taxonomy" id="1841865"/>
    <lineage>
        <taxon>Bacteria</taxon>
        <taxon>Pseudomonadati</taxon>
        <taxon>Bacteroidota</taxon>
        <taxon>Bacteroidia</taxon>
        <taxon>Bacteroidales</taxon>
        <taxon>Bacteroidaceae</taxon>
        <taxon>Mediterranea</taxon>
    </lineage>
</organism>
<keyword evidence="1" id="KW-0732">Signal</keyword>
<protein>
    <submittedName>
        <fullName evidence="2">Uncharacterized protein</fullName>
    </submittedName>
</protein>